<protein>
    <submittedName>
        <fullName evidence="2">Uncharacterized protein</fullName>
    </submittedName>
</protein>
<dbReference type="AlphaFoldDB" id="A0A9J6GNR8"/>
<dbReference type="PANTHER" id="PTHR11686">
    <property type="entry name" value="GAMMA GLUTAMYL TRANSPEPTIDASE"/>
    <property type="match status" value="1"/>
</dbReference>
<evidence type="ECO:0000313" key="2">
    <source>
        <dbReference type="EMBL" id="KAH9376231.1"/>
    </source>
</evidence>
<dbReference type="Proteomes" id="UP000821853">
    <property type="component" value="Chromosome 5"/>
</dbReference>
<dbReference type="EMBL" id="JABSTR010000007">
    <property type="protein sequence ID" value="KAH9376231.1"/>
    <property type="molecule type" value="Genomic_DNA"/>
</dbReference>
<dbReference type="InterPro" id="IPR029055">
    <property type="entry name" value="Ntn_hydrolases_N"/>
</dbReference>
<dbReference type="GO" id="GO:0005886">
    <property type="term" value="C:plasma membrane"/>
    <property type="evidence" value="ECO:0007669"/>
    <property type="project" value="TreeGrafter"/>
</dbReference>
<evidence type="ECO:0000313" key="3">
    <source>
        <dbReference type="Proteomes" id="UP000821853"/>
    </source>
</evidence>
<name>A0A9J6GNR8_HAELO</name>
<keyword evidence="3" id="KW-1185">Reference proteome</keyword>
<dbReference type="OrthoDB" id="6626818at2759"/>
<keyword evidence="1" id="KW-0472">Membrane</keyword>
<sequence length="124" mass="13114">MYLLGVVSIVCALAVAGMVVYLTSKKGKDDDKKEEENFEPPSSVLGNYSKWAAVTDAAPCVNASRWMYGLGGNAFDAAVATLLCHTLASPSTNGIGGGFMATVYLAYVKAFLYWFAVANVLMGV</sequence>
<organism evidence="2 3">
    <name type="scientific">Haemaphysalis longicornis</name>
    <name type="common">Bush tick</name>
    <dbReference type="NCBI Taxonomy" id="44386"/>
    <lineage>
        <taxon>Eukaryota</taxon>
        <taxon>Metazoa</taxon>
        <taxon>Ecdysozoa</taxon>
        <taxon>Arthropoda</taxon>
        <taxon>Chelicerata</taxon>
        <taxon>Arachnida</taxon>
        <taxon>Acari</taxon>
        <taxon>Parasitiformes</taxon>
        <taxon>Ixodida</taxon>
        <taxon>Ixodoidea</taxon>
        <taxon>Ixodidae</taxon>
        <taxon>Haemaphysalinae</taxon>
        <taxon>Haemaphysalis</taxon>
    </lineage>
</organism>
<dbReference type="PANTHER" id="PTHR11686:SF9">
    <property type="entry name" value="RE13973P"/>
    <property type="match status" value="1"/>
</dbReference>
<dbReference type="InterPro" id="IPR000101">
    <property type="entry name" value="GGT_peptidase"/>
</dbReference>
<dbReference type="SUPFAM" id="SSF56235">
    <property type="entry name" value="N-terminal nucleophile aminohydrolases (Ntn hydrolases)"/>
    <property type="match status" value="1"/>
</dbReference>
<comment type="caution">
    <text evidence="2">The sequence shown here is derived from an EMBL/GenBank/DDBJ whole genome shotgun (WGS) entry which is preliminary data.</text>
</comment>
<dbReference type="GO" id="GO:0036374">
    <property type="term" value="F:glutathione hydrolase activity"/>
    <property type="evidence" value="ECO:0007669"/>
    <property type="project" value="InterPro"/>
</dbReference>
<dbReference type="Pfam" id="PF01019">
    <property type="entry name" value="G_glu_transpept"/>
    <property type="match status" value="1"/>
</dbReference>
<dbReference type="GO" id="GO:0006751">
    <property type="term" value="P:glutathione catabolic process"/>
    <property type="evidence" value="ECO:0007669"/>
    <property type="project" value="InterPro"/>
</dbReference>
<gene>
    <name evidence="2" type="ORF">HPB48_016833</name>
</gene>
<evidence type="ECO:0000256" key="1">
    <source>
        <dbReference type="SAM" id="Phobius"/>
    </source>
</evidence>
<keyword evidence="1" id="KW-0812">Transmembrane</keyword>
<dbReference type="VEuPathDB" id="VectorBase:HLOH_046380"/>
<accession>A0A9J6GNR8</accession>
<feature type="transmembrane region" description="Helical" evidence="1">
    <location>
        <begin position="6"/>
        <end position="23"/>
    </location>
</feature>
<reference evidence="2 3" key="1">
    <citation type="journal article" date="2020" name="Cell">
        <title>Large-Scale Comparative Analyses of Tick Genomes Elucidate Their Genetic Diversity and Vector Capacities.</title>
        <authorList>
            <consortium name="Tick Genome and Microbiome Consortium (TIGMIC)"/>
            <person name="Jia N."/>
            <person name="Wang J."/>
            <person name="Shi W."/>
            <person name="Du L."/>
            <person name="Sun Y."/>
            <person name="Zhan W."/>
            <person name="Jiang J.F."/>
            <person name="Wang Q."/>
            <person name="Zhang B."/>
            <person name="Ji P."/>
            <person name="Bell-Sakyi L."/>
            <person name="Cui X.M."/>
            <person name="Yuan T.T."/>
            <person name="Jiang B.G."/>
            <person name="Yang W.F."/>
            <person name="Lam T.T."/>
            <person name="Chang Q.C."/>
            <person name="Ding S.J."/>
            <person name="Wang X.J."/>
            <person name="Zhu J.G."/>
            <person name="Ruan X.D."/>
            <person name="Zhao L."/>
            <person name="Wei J.T."/>
            <person name="Ye R.Z."/>
            <person name="Que T.C."/>
            <person name="Du C.H."/>
            <person name="Zhou Y.H."/>
            <person name="Cheng J.X."/>
            <person name="Dai P.F."/>
            <person name="Guo W.B."/>
            <person name="Han X.H."/>
            <person name="Huang E.J."/>
            <person name="Li L.F."/>
            <person name="Wei W."/>
            <person name="Gao Y.C."/>
            <person name="Liu J.Z."/>
            <person name="Shao H.Z."/>
            <person name="Wang X."/>
            <person name="Wang C.C."/>
            <person name="Yang T.C."/>
            <person name="Huo Q.B."/>
            <person name="Li W."/>
            <person name="Chen H.Y."/>
            <person name="Chen S.E."/>
            <person name="Zhou L.G."/>
            <person name="Ni X.B."/>
            <person name="Tian J.H."/>
            <person name="Sheng Y."/>
            <person name="Liu T."/>
            <person name="Pan Y.S."/>
            <person name="Xia L.Y."/>
            <person name="Li J."/>
            <person name="Zhao F."/>
            <person name="Cao W.C."/>
        </authorList>
    </citation>
    <scope>NUCLEOTIDE SEQUENCE [LARGE SCALE GENOMIC DNA]</scope>
    <source>
        <strain evidence="2">HaeL-2018</strain>
    </source>
</reference>
<proteinExistence type="predicted"/>
<keyword evidence="1" id="KW-1133">Transmembrane helix</keyword>